<evidence type="ECO:0000313" key="2">
    <source>
        <dbReference type="WBParaSite" id="jg1039"/>
    </source>
</evidence>
<evidence type="ECO:0000313" key="1">
    <source>
        <dbReference type="Proteomes" id="UP000887574"/>
    </source>
</evidence>
<accession>A0A915CN34</accession>
<protein>
    <submittedName>
        <fullName evidence="2">Uncharacterized protein</fullName>
    </submittedName>
</protein>
<dbReference type="Proteomes" id="UP000887574">
    <property type="component" value="Unplaced"/>
</dbReference>
<keyword evidence="1" id="KW-1185">Reference proteome</keyword>
<organism evidence="1 2">
    <name type="scientific">Ditylenchus dipsaci</name>
    <dbReference type="NCBI Taxonomy" id="166011"/>
    <lineage>
        <taxon>Eukaryota</taxon>
        <taxon>Metazoa</taxon>
        <taxon>Ecdysozoa</taxon>
        <taxon>Nematoda</taxon>
        <taxon>Chromadorea</taxon>
        <taxon>Rhabditida</taxon>
        <taxon>Tylenchina</taxon>
        <taxon>Tylenchomorpha</taxon>
        <taxon>Sphaerularioidea</taxon>
        <taxon>Anguinidae</taxon>
        <taxon>Anguininae</taxon>
        <taxon>Ditylenchus</taxon>
    </lineage>
</organism>
<dbReference type="WBParaSite" id="jg1039">
    <property type="protein sequence ID" value="jg1039"/>
    <property type="gene ID" value="jg1039"/>
</dbReference>
<dbReference type="AlphaFoldDB" id="A0A915CN34"/>
<name>A0A915CN34_9BILA</name>
<proteinExistence type="predicted"/>
<sequence length="276" mass="30714">MELEMARHAEEEDNKFGEPFENVQANHYSTCSNISENREQQGQLSRFVTDIACYSSRPNVNNGAGKDYTPLGLPAHQLPPAQSTDNNSSFSVVHNMMWDSEDAQTTKKRKMIVLSSSSSSSNSASTPLLLTKSGMMVKWMGVRLDTGMILKTKTADPRWSALICQFLASSQLLSFPYTLNKHQITVAKAFSSNSNRQDMCFGKAANVLPSWVNAQRQKDGAVLEKTQSDTIKSVVLQQQQELQQCNSCQATYEEVVECLLKGEKLVISKLISLKIF</sequence>
<reference evidence="2" key="1">
    <citation type="submission" date="2022-11" db="UniProtKB">
        <authorList>
            <consortium name="WormBaseParasite"/>
        </authorList>
    </citation>
    <scope>IDENTIFICATION</scope>
</reference>